<evidence type="ECO:0000313" key="2">
    <source>
        <dbReference type="EMBL" id="AYD46779.1"/>
    </source>
</evidence>
<gene>
    <name evidence="2" type="ORF">D6B99_03600</name>
</gene>
<reference evidence="2 3" key="1">
    <citation type="submission" date="2018-09" db="EMBL/GenBank/DDBJ databases">
        <title>Arachidicoccus sp. nov., a bacterium isolated from soil.</title>
        <authorList>
            <person name="Weon H.-Y."/>
            <person name="Kwon S.-W."/>
            <person name="Lee S.A."/>
        </authorList>
    </citation>
    <scope>NUCLEOTIDE SEQUENCE [LARGE SCALE GENOMIC DNA]</scope>
    <source>
        <strain evidence="2 3">KIS59-12</strain>
    </source>
</reference>
<dbReference type="AlphaFoldDB" id="A0A386HMC8"/>
<sequence>MSNEIPLRDKIDEALRTVYDPEIPCNIVELGLIYKTEIKDNNEVFITMTLTAPGCPVAGDIVLEVQEKVKEVEGVTDAHIQLTFDPQWTQEMMSEEAKLELGFL</sequence>
<dbReference type="SUPFAM" id="SSF117916">
    <property type="entry name" value="Fe-S cluster assembly (FSCA) domain-like"/>
    <property type="match status" value="1"/>
</dbReference>
<evidence type="ECO:0000259" key="1">
    <source>
        <dbReference type="Pfam" id="PF01883"/>
    </source>
</evidence>
<dbReference type="InterPro" id="IPR002744">
    <property type="entry name" value="MIP18-like"/>
</dbReference>
<organism evidence="2 3">
    <name type="scientific">Arachidicoccus soli</name>
    <dbReference type="NCBI Taxonomy" id="2341117"/>
    <lineage>
        <taxon>Bacteria</taxon>
        <taxon>Pseudomonadati</taxon>
        <taxon>Bacteroidota</taxon>
        <taxon>Chitinophagia</taxon>
        <taxon>Chitinophagales</taxon>
        <taxon>Chitinophagaceae</taxon>
        <taxon>Arachidicoccus</taxon>
    </lineage>
</organism>
<protein>
    <submittedName>
        <fullName evidence="2">DUF59 domain-containing protein</fullName>
    </submittedName>
</protein>
<evidence type="ECO:0000313" key="3">
    <source>
        <dbReference type="Proteomes" id="UP000266118"/>
    </source>
</evidence>
<dbReference type="RefSeq" id="WP_119985164.1">
    <property type="nucleotide sequence ID" value="NZ_CP032489.1"/>
</dbReference>
<dbReference type="Gene3D" id="3.30.300.130">
    <property type="entry name" value="Fe-S cluster assembly (FSCA)"/>
    <property type="match status" value="1"/>
</dbReference>
<proteinExistence type="predicted"/>
<keyword evidence="3" id="KW-1185">Reference proteome</keyword>
<feature type="domain" description="MIP18 family-like" evidence="1">
    <location>
        <begin position="8"/>
        <end position="78"/>
    </location>
</feature>
<dbReference type="EMBL" id="CP032489">
    <property type="protein sequence ID" value="AYD46779.1"/>
    <property type="molecule type" value="Genomic_DNA"/>
</dbReference>
<dbReference type="Pfam" id="PF01883">
    <property type="entry name" value="FeS_assembly_P"/>
    <property type="match status" value="1"/>
</dbReference>
<accession>A0A386HMC8</accession>
<dbReference type="PANTHER" id="PTHR42831">
    <property type="entry name" value="FE-S PROTEIN MATURATION AUXILIARY FACTOR YITW"/>
    <property type="match status" value="1"/>
</dbReference>
<dbReference type="OrthoDB" id="9805360at2"/>
<dbReference type="InterPro" id="IPR052339">
    <property type="entry name" value="Fe-S_Maturation_MIP18"/>
</dbReference>
<dbReference type="InterPro" id="IPR034904">
    <property type="entry name" value="FSCA_dom_sf"/>
</dbReference>
<name>A0A386HMC8_9BACT</name>
<dbReference type="PANTHER" id="PTHR42831:SF1">
    <property type="entry name" value="FE-S PROTEIN MATURATION AUXILIARY FACTOR YITW"/>
    <property type="match status" value="1"/>
</dbReference>
<dbReference type="KEGG" id="ark:D6B99_03600"/>
<dbReference type="Proteomes" id="UP000266118">
    <property type="component" value="Chromosome"/>
</dbReference>